<feature type="region of interest" description="Disordered" evidence="1">
    <location>
        <begin position="22"/>
        <end position="44"/>
    </location>
</feature>
<reference evidence="3" key="1">
    <citation type="submission" date="2021-07" db="EMBL/GenBank/DDBJ databases">
        <authorList>
            <person name="Branca A.L. A."/>
        </authorList>
    </citation>
    <scope>NUCLEOTIDE SEQUENCE</scope>
</reference>
<accession>A0A9W4IDC1</accession>
<comment type="caution">
    <text evidence="3">The sequence shown here is derived from an EMBL/GenBank/DDBJ whole genome shotgun (WGS) entry which is preliminary data.</text>
</comment>
<dbReference type="OrthoDB" id="431715at2759"/>
<dbReference type="InterPro" id="IPR046536">
    <property type="entry name" value="DUF6601"/>
</dbReference>
<dbReference type="Proteomes" id="UP001152592">
    <property type="component" value="Unassembled WGS sequence"/>
</dbReference>
<proteinExistence type="predicted"/>
<feature type="compositionally biased region" description="Basic and acidic residues" evidence="1">
    <location>
        <begin position="34"/>
        <end position="44"/>
    </location>
</feature>
<keyword evidence="2" id="KW-0812">Transmembrane</keyword>
<evidence type="ECO:0000313" key="4">
    <source>
        <dbReference type="Proteomes" id="UP001152592"/>
    </source>
</evidence>
<gene>
    <name evidence="3" type="ORF">PSALAMII_LOCUS1006</name>
</gene>
<dbReference type="PANTHER" id="PTHR34414">
    <property type="entry name" value="HET DOMAIN-CONTAINING PROTEIN-RELATED"/>
    <property type="match status" value="1"/>
</dbReference>
<name>A0A9W4IDC1_9EURO</name>
<dbReference type="AlphaFoldDB" id="A0A9W4IDC1"/>
<dbReference type="EMBL" id="CAJVPD010000044">
    <property type="protein sequence ID" value="CAG8263860.1"/>
    <property type="molecule type" value="Genomic_DNA"/>
</dbReference>
<feature type="compositionally biased region" description="Polar residues" evidence="1">
    <location>
        <begin position="22"/>
        <end position="33"/>
    </location>
</feature>
<feature type="transmembrane region" description="Helical" evidence="2">
    <location>
        <begin position="244"/>
        <end position="266"/>
    </location>
</feature>
<feature type="transmembrane region" description="Helical" evidence="2">
    <location>
        <begin position="286"/>
        <end position="308"/>
    </location>
</feature>
<evidence type="ECO:0000313" key="3">
    <source>
        <dbReference type="EMBL" id="CAG8263860.1"/>
    </source>
</evidence>
<keyword evidence="2" id="KW-0472">Membrane</keyword>
<evidence type="ECO:0000256" key="1">
    <source>
        <dbReference type="SAM" id="MobiDB-lite"/>
    </source>
</evidence>
<protein>
    <recommendedName>
        <fullName evidence="5">Subtilisin-like serine protease protein</fullName>
    </recommendedName>
</protein>
<evidence type="ECO:0008006" key="5">
    <source>
        <dbReference type="Google" id="ProtNLM"/>
    </source>
</evidence>
<sequence>MAPFSRGIQLYDKLEITPNGDLTRNSSIHSTTTPKDHLPGEPRLGINDHRVYEYLQSEFMTKTLNDLSPHLWLVATQDSTHISSLRHQIVRGRNVIITEDPGLHLVWIYDRVFVKPMPKYLLSHAFWEFYLADVNSKITIPAHQEEIKKAILGFMRSYAFLIRHKSDFDLATNEENRLLPKNITYSAFVKLIMNFEGIPDESVSLRYKFGDLRLSRLNFWITIFHGRFTYHNVHGYYGAYFARFYGPLLFVFGVLSVVLSAMQVALAVGQPLEDGSWSVFAYTCRGFATCSIFCVAFIMVVLLAMLVFRSLRETIFALKAIYKRKAGRAGISV</sequence>
<dbReference type="PANTHER" id="PTHR34414:SF1">
    <property type="entry name" value="SUBTILISIN-LIKE SERINE PROTEASE"/>
    <property type="match status" value="1"/>
</dbReference>
<keyword evidence="2" id="KW-1133">Transmembrane helix</keyword>
<dbReference type="Pfam" id="PF20246">
    <property type="entry name" value="DUF6601"/>
    <property type="match status" value="1"/>
</dbReference>
<evidence type="ECO:0000256" key="2">
    <source>
        <dbReference type="SAM" id="Phobius"/>
    </source>
</evidence>
<organism evidence="3 4">
    <name type="scientific">Penicillium salamii</name>
    <dbReference type="NCBI Taxonomy" id="1612424"/>
    <lineage>
        <taxon>Eukaryota</taxon>
        <taxon>Fungi</taxon>
        <taxon>Dikarya</taxon>
        <taxon>Ascomycota</taxon>
        <taxon>Pezizomycotina</taxon>
        <taxon>Eurotiomycetes</taxon>
        <taxon>Eurotiomycetidae</taxon>
        <taxon>Eurotiales</taxon>
        <taxon>Aspergillaceae</taxon>
        <taxon>Penicillium</taxon>
    </lineage>
</organism>